<dbReference type="InterPro" id="IPR050582">
    <property type="entry name" value="HAD-like_SerB"/>
</dbReference>
<keyword evidence="13" id="KW-1185">Reference proteome</keyword>
<reference evidence="12 13" key="1">
    <citation type="submission" date="2023-08" db="EMBL/GenBank/DDBJ databases">
        <title>Black Yeasts Isolated from many extreme environments.</title>
        <authorList>
            <person name="Coleine C."/>
            <person name="Stajich J.E."/>
            <person name="Selbmann L."/>
        </authorList>
    </citation>
    <scope>NUCLEOTIDE SEQUENCE [LARGE SCALE GENOMIC DNA]</scope>
    <source>
        <strain evidence="12 13">CCFEE 6328</strain>
    </source>
</reference>
<feature type="compositionally biased region" description="Basic residues" evidence="11">
    <location>
        <begin position="1"/>
        <end position="11"/>
    </location>
</feature>
<dbReference type="NCBIfam" id="TIGR01488">
    <property type="entry name" value="HAD-SF-IB"/>
    <property type="match status" value="1"/>
</dbReference>
<protein>
    <recommendedName>
        <fullName evidence="4">phosphoserine phosphatase</fullName>
        <ecNumber evidence="4">3.1.3.3</ecNumber>
    </recommendedName>
    <alternativeName>
        <fullName evidence="10">O-phosphoserine phosphohydrolase</fullName>
    </alternativeName>
</protein>
<dbReference type="InterPro" id="IPR036412">
    <property type="entry name" value="HAD-like_sf"/>
</dbReference>
<comment type="similarity">
    <text evidence="3">Belongs to the HAD-like hydrolase superfamily. SerB family.</text>
</comment>
<comment type="pathway">
    <text evidence="2">Amino-acid biosynthesis; L-serine biosynthesis; L-serine from 3-phospho-D-glycerate: step 3/3.</text>
</comment>
<gene>
    <name evidence="12" type="primary">SER2</name>
    <name evidence="12" type="ORF">LTR69_004847</name>
</gene>
<evidence type="ECO:0000256" key="6">
    <source>
        <dbReference type="ARBA" id="ARBA00022723"/>
    </source>
</evidence>
<dbReference type="PANTHER" id="PTHR43344">
    <property type="entry name" value="PHOSPHOSERINE PHOSPHATASE"/>
    <property type="match status" value="1"/>
</dbReference>
<dbReference type="Gene3D" id="3.40.50.1000">
    <property type="entry name" value="HAD superfamily/HAD-like"/>
    <property type="match status" value="1"/>
</dbReference>
<dbReference type="SFLD" id="SFLDS00003">
    <property type="entry name" value="Haloacid_Dehalogenase"/>
    <property type="match status" value="1"/>
</dbReference>
<dbReference type="PANTHER" id="PTHR43344:SF2">
    <property type="entry name" value="PHOSPHOSERINE PHOSPHATASE"/>
    <property type="match status" value="1"/>
</dbReference>
<keyword evidence="6" id="KW-0479">Metal-binding</keyword>
<proteinExistence type="inferred from homology"/>
<evidence type="ECO:0000313" key="13">
    <source>
        <dbReference type="Proteomes" id="UP001345691"/>
    </source>
</evidence>
<keyword evidence="7 12" id="KW-0378">Hydrolase</keyword>
<dbReference type="SFLD" id="SFLDF00029">
    <property type="entry name" value="phosphoserine_phosphatase"/>
    <property type="match status" value="1"/>
</dbReference>
<dbReference type="SFLD" id="SFLDG01137">
    <property type="entry name" value="C1.6.1:_Phosphoserine_Phosphat"/>
    <property type="match status" value="1"/>
</dbReference>
<dbReference type="Pfam" id="PF12710">
    <property type="entry name" value="HAD"/>
    <property type="match status" value="1"/>
</dbReference>
<evidence type="ECO:0000256" key="2">
    <source>
        <dbReference type="ARBA" id="ARBA00005135"/>
    </source>
</evidence>
<evidence type="ECO:0000256" key="1">
    <source>
        <dbReference type="ARBA" id="ARBA00001946"/>
    </source>
</evidence>
<evidence type="ECO:0000256" key="7">
    <source>
        <dbReference type="ARBA" id="ARBA00022801"/>
    </source>
</evidence>
<evidence type="ECO:0000256" key="4">
    <source>
        <dbReference type="ARBA" id="ARBA00012640"/>
    </source>
</evidence>
<evidence type="ECO:0000313" key="12">
    <source>
        <dbReference type="EMBL" id="KAK5061665.1"/>
    </source>
</evidence>
<accession>A0ABR0JCU9</accession>
<dbReference type="NCBIfam" id="TIGR00338">
    <property type="entry name" value="serB"/>
    <property type="match status" value="1"/>
</dbReference>
<evidence type="ECO:0000256" key="3">
    <source>
        <dbReference type="ARBA" id="ARBA00009184"/>
    </source>
</evidence>
<keyword evidence="5" id="KW-0028">Amino-acid biosynthesis</keyword>
<evidence type="ECO:0000256" key="9">
    <source>
        <dbReference type="ARBA" id="ARBA00023299"/>
    </source>
</evidence>
<evidence type="ECO:0000256" key="5">
    <source>
        <dbReference type="ARBA" id="ARBA00022605"/>
    </source>
</evidence>
<dbReference type="EMBL" id="JAVRRF010000009">
    <property type="protein sequence ID" value="KAK5061665.1"/>
    <property type="molecule type" value="Genomic_DNA"/>
</dbReference>
<dbReference type="CDD" id="cd07500">
    <property type="entry name" value="HAD_PSP"/>
    <property type="match status" value="1"/>
</dbReference>
<dbReference type="EC" id="3.1.3.3" evidence="4"/>
<feature type="region of interest" description="Disordered" evidence="11">
    <location>
        <begin position="143"/>
        <end position="162"/>
    </location>
</feature>
<dbReference type="SUPFAM" id="SSF56784">
    <property type="entry name" value="HAD-like"/>
    <property type="match status" value="1"/>
</dbReference>
<keyword evidence="8" id="KW-0460">Magnesium</keyword>
<sequence length="456" mass="49810">MASPTRSRKPSLAKDSLSGSSYLDDHLEYRTHQSGPVTSIDGVLEQPHRVPRTAMSSTSLASRRSISAISPSPIVSQESGTIHTISHTNCIPEVGDGQRIVATIFYNSKTPRHPHIHPDQSPPANSTDPIPIPEIVEGSAPTTSISEYPLEPPAPEPEPLDHLPEERRLTSSHRCLDPDPSKPRVMEVTFSPPPNPEYLPAELISKHESIYKFEREWNCEIILQPASVYRRYKRLCVFDMDSTLIQQEVIDEIAEFIGVKKAVAAITERAMNGELDFAASLKARVALLKGVPSDVFEHLKPKIVITPGAKELCKCLKRLGFSLAVLSGGFQPLADWLAGELGLDHAFANHLVVDHETKTLTGELDPSHPIVDAQHKQSLLISLASGKNIPLAQTMAVGDGANDIPMLKTAGLGVALNAKSKVQMEAPARLNIGESMLDLVYLLGLTKHEVDELLRD</sequence>
<dbReference type="Proteomes" id="UP001345691">
    <property type="component" value="Unassembled WGS sequence"/>
</dbReference>
<comment type="caution">
    <text evidence="12">The sequence shown here is derived from an EMBL/GenBank/DDBJ whole genome shotgun (WGS) entry which is preliminary data.</text>
</comment>
<feature type="region of interest" description="Disordered" evidence="11">
    <location>
        <begin position="1"/>
        <end position="40"/>
    </location>
</feature>
<dbReference type="GO" id="GO:0016787">
    <property type="term" value="F:hydrolase activity"/>
    <property type="evidence" value="ECO:0007669"/>
    <property type="project" value="UniProtKB-KW"/>
</dbReference>
<dbReference type="InterPro" id="IPR023214">
    <property type="entry name" value="HAD_sf"/>
</dbReference>
<evidence type="ECO:0000256" key="11">
    <source>
        <dbReference type="SAM" id="MobiDB-lite"/>
    </source>
</evidence>
<name>A0ABR0JCU9_9EURO</name>
<keyword evidence="9" id="KW-0718">Serine biosynthesis</keyword>
<evidence type="ECO:0000256" key="8">
    <source>
        <dbReference type="ARBA" id="ARBA00022842"/>
    </source>
</evidence>
<dbReference type="InterPro" id="IPR004469">
    <property type="entry name" value="PSP"/>
</dbReference>
<comment type="cofactor">
    <cofactor evidence="1">
        <name>Mg(2+)</name>
        <dbReference type="ChEBI" id="CHEBI:18420"/>
    </cofactor>
</comment>
<organism evidence="12 13">
    <name type="scientific">Exophiala sideris</name>
    <dbReference type="NCBI Taxonomy" id="1016849"/>
    <lineage>
        <taxon>Eukaryota</taxon>
        <taxon>Fungi</taxon>
        <taxon>Dikarya</taxon>
        <taxon>Ascomycota</taxon>
        <taxon>Pezizomycotina</taxon>
        <taxon>Eurotiomycetes</taxon>
        <taxon>Chaetothyriomycetidae</taxon>
        <taxon>Chaetothyriales</taxon>
        <taxon>Herpotrichiellaceae</taxon>
        <taxon>Exophiala</taxon>
    </lineage>
</organism>
<dbReference type="SFLD" id="SFLDG01136">
    <property type="entry name" value="C1.6:_Phosphoserine_Phosphatas"/>
    <property type="match status" value="1"/>
</dbReference>
<evidence type="ECO:0000256" key="10">
    <source>
        <dbReference type="ARBA" id="ARBA00031693"/>
    </source>
</evidence>